<dbReference type="RefSeq" id="XP_024685578.1">
    <property type="nucleotide sequence ID" value="XM_024828779.1"/>
</dbReference>
<dbReference type="AlphaFoldDB" id="A0A2I1CH82"/>
<dbReference type="GeneID" id="36536105"/>
<protein>
    <submittedName>
        <fullName evidence="1">Uncharacterized protein</fullName>
    </submittedName>
</protein>
<reference evidence="2" key="1">
    <citation type="journal article" date="2018" name="Proc. Natl. Acad. Sci. U.S.A.">
        <title>Linking secondary metabolites to gene clusters through genome sequencing of six diverse Aspergillus species.</title>
        <authorList>
            <person name="Kaerboelling I."/>
            <person name="Vesth T.C."/>
            <person name="Frisvad J.C."/>
            <person name="Nybo J.L."/>
            <person name="Theobald S."/>
            <person name="Kuo A."/>
            <person name="Bowyer P."/>
            <person name="Matsuda Y."/>
            <person name="Mondo S."/>
            <person name="Lyhne E.K."/>
            <person name="Kogle M.E."/>
            <person name="Clum A."/>
            <person name="Lipzen A."/>
            <person name="Salamov A."/>
            <person name="Ngan C.Y."/>
            <person name="Daum C."/>
            <person name="Chiniquy J."/>
            <person name="Barry K."/>
            <person name="LaButti K."/>
            <person name="Haridas S."/>
            <person name="Simmons B.A."/>
            <person name="Magnuson J.K."/>
            <person name="Mortensen U.H."/>
            <person name="Larsen T.O."/>
            <person name="Grigoriev I.V."/>
            <person name="Baker S.E."/>
            <person name="Andersen M.R."/>
        </authorList>
    </citation>
    <scope>NUCLEOTIDE SEQUENCE [LARGE SCALE GENOMIC DNA]</scope>
    <source>
        <strain evidence="2">IBT 16806</strain>
    </source>
</reference>
<proteinExistence type="predicted"/>
<accession>A0A2I1CH82</accession>
<evidence type="ECO:0000313" key="2">
    <source>
        <dbReference type="Proteomes" id="UP000234474"/>
    </source>
</evidence>
<comment type="caution">
    <text evidence="1">The sequence shown here is derived from an EMBL/GenBank/DDBJ whole genome shotgun (WGS) entry which is preliminary data.</text>
</comment>
<dbReference type="VEuPathDB" id="FungiDB:P174DRAFT_448662"/>
<sequence length="70" mass="7632">MAVKSVLGSQSDATGRLARWHYRLQEYDAEPVCSPRKSQKRNHTAHTYKTIGTGGLLGSSSLETLINGSI</sequence>
<dbReference type="EMBL" id="MSZS01000002">
    <property type="protein sequence ID" value="PKX96983.1"/>
    <property type="molecule type" value="Genomic_DNA"/>
</dbReference>
<name>A0A2I1CH82_ASPN1</name>
<organism evidence="1 2">
    <name type="scientific">Aspergillus novofumigatus (strain IBT 16806)</name>
    <dbReference type="NCBI Taxonomy" id="1392255"/>
    <lineage>
        <taxon>Eukaryota</taxon>
        <taxon>Fungi</taxon>
        <taxon>Dikarya</taxon>
        <taxon>Ascomycota</taxon>
        <taxon>Pezizomycotina</taxon>
        <taxon>Eurotiomycetes</taxon>
        <taxon>Eurotiomycetidae</taxon>
        <taxon>Eurotiales</taxon>
        <taxon>Aspergillaceae</taxon>
        <taxon>Aspergillus</taxon>
        <taxon>Aspergillus subgen. Fumigati</taxon>
    </lineage>
</organism>
<dbReference type="Proteomes" id="UP000234474">
    <property type="component" value="Unassembled WGS sequence"/>
</dbReference>
<gene>
    <name evidence="1" type="ORF">P174DRAFT_448662</name>
</gene>
<keyword evidence="2" id="KW-1185">Reference proteome</keyword>
<evidence type="ECO:0000313" key="1">
    <source>
        <dbReference type="EMBL" id="PKX96983.1"/>
    </source>
</evidence>